<sequence>DLESSSRVFLFALIHAGLVPLGGLFLDSKPGAVGICHRLLHDLFTLVEFHFDIPNPLKLEITCVSIQRDHVMLVLIKRSVPL</sequence>
<evidence type="ECO:0000313" key="1">
    <source>
        <dbReference type="EnsemblPlants" id="cds.evm.model.ctgX60.1"/>
    </source>
</evidence>
<dbReference type="Proteomes" id="UP000596661">
    <property type="component" value="Unassembled WGS sequence"/>
</dbReference>
<proteinExistence type="predicted"/>
<keyword evidence="2" id="KW-1185">Reference proteome</keyword>
<dbReference type="Gramene" id="evm.model.ctgX60.1">
    <property type="protein sequence ID" value="cds.evm.model.ctgX60.1"/>
    <property type="gene ID" value="evm.TU.ctgX60.1"/>
</dbReference>
<name>A0A803QSK8_CANSA</name>
<protein>
    <submittedName>
        <fullName evidence="1">Uncharacterized protein</fullName>
    </submittedName>
</protein>
<dbReference type="AlphaFoldDB" id="A0A803QSK8"/>
<evidence type="ECO:0000313" key="2">
    <source>
        <dbReference type="Proteomes" id="UP000596661"/>
    </source>
</evidence>
<reference evidence="1" key="1">
    <citation type="submission" date="2021-03" db="UniProtKB">
        <authorList>
            <consortium name="EnsemblPlants"/>
        </authorList>
    </citation>
    <scope>IDENTIFICATION</scope>
</reference>
<accession>A0A803QSK8</accession>
<dbReference type="EnsemblPlants" id="evm.model.ctgX60.1">
    <property type="protein sequence ID" value="cds.evm.model.ctgX60.1"/>
    <property type="gene ID" value="evm.TU.ctgX60.1"/>
</dbReference>
<organism evidence="1 2">
    <name type="scientific">Cannabis sativa</name>
    <name type="common">Hemp</name>
    <name type="synonym">Marijuana</name>
    <dbReference type="NCBI Taxonomy" id="3483"/>
    <lineage>
        <taxon>Eukaryota</taxon>
        <taxon>Viridiplantae</taxon>
        <taxon>Streptophyta</taxon>
        <taxon>Embryophyta</taxon>
        <taxon>Tracheophyta</taxon>
        <taxon>Spermatophyta</taxon>
        <taxon>Magnoliopsida</taxon>
        <taxon>eudicotyledons</taxon>
        <taxon>Gunneridae</taxon>
        <taxon>Pentapetalae</taxon>
        <taxon>rosids</taxon>
        <taxon>fabids</taxon>
        <taxon>Rosales</taxon>
        <taxon>Cannabaceae</taxon>
        <taxon>Cannabis</taxon>
    </lineage>
</organism>